<dbReference type="InterPro" id="IPR056884">
    <property type="entry name" value="NPHP3-like_N"/>
</dbReference>
<feature type="repeat" description="ANK" evidence="3">
    <location>
        <begin position="721"/>
        <end position="753"/>
    </location>
</feature>
<dbReference type="SMART" id="SM00248">
    <property type="entry name" value="ANK"/>
    <property type="match status" value="22"/>
</dbReference>
<keyword evidence="2 3" id="KW-0040">ANK repeat</keyword>
<dbReference type="EMBL" id="ML991875">
    <property type="protein sequence ID" value="KAF2229100.1"/>
    <property type="molecule type" value="Genomic_DNA"/>
</dbReference>
<evidence type="ECO:0000313" key="7">
    <source>
        <dbReference type="Proteomes" id="UP000800092"/>
    </source>
</evidence>
<dbReference type="InterPro" id="IPR036770">
    <property type="entry name" value="Ankyrin_rpt-contain_sf"/>
</dbReference>
<keyword evidence="1" id="KW-0677">Repeat</keyword>
<feature type="region of interest" description="Disordered" evidence="4">
    <location>
        <begin position="1250"/>
        <end position="1270"/>
    </location>
</feature>
<dbReference type="PROSITE" id="PS50088">
    <property type="entry name" value="ANK_REPEAT"/>
    <property type="match status" value="6"/>
</dbReference>
<dbReference type="PROSITE" id="PS50297">
    <property type="entry name" value="ANK_REP_REGION"/>
    <property type="match status" value="5"/>
</dbReference>
<dbReference type="PANTHER" id="PTHR24123">
    <property type="entry name" value="ANKYRIN REPEAT-CONTAINING"/>
    <property type="match status" value="1"/>
</dbReference>
<protein>
    <submittedName>
        <fullName evidence="6">Ankyrin</fullName>
    </submittedName>
</protein>
<name>A0A6A6GUD7_VIRVR</name>
<feature type="repeat" description="ANK" evidence="3">
    <location>
        <begin position="920"/>
        <end position="949"/>
    </location>
</feature>
<evidence type="ECO:0000256" key="4">
    <source>
        <dbReference type="SAM" id="MobiDB-lite"/>
    </source>
</evidence>
<dbReference type="Gene3D" id="3.40.50.300">
    <property type="entry name" value="P-loop containing nucleotide triphosphate hydrolases"/>
    <property type="match status" value="1"/>
</dbReference>
<dbReference type="OrthoDB" id="7464126at2759"/>
<feature type="repeat" description="ANK" evidence="3">
    <location>
        <begin position="2050"/>
        <end position="2082"/>
    </location>
</feature>
<dbReference type="InterPro" id="IPR051165">
    <property type="entry name" value="Multifunctional_ANK_Repeat"/>
</dbReference>
<feature type="repeat" description="ANK" evidence="3">
    <location>
        <begin position="754"/>
        <end position="786"/>
    </location>
</feature>
<dbReference type="Pfam" id="PF12796">
    <property type="entry name" value="Ank_2"/>
    <property type="match status" value="2"/>
</dbReference>
<reference evidence="6" key="1">
    <citation type="journal article" date="2020" name="Stud. Mycol.">
        <title>101 Dothideomycetes genomes: a test case for predicting lifestyles and emergence of pathogens.</title>
        <authorList>
            <person name="Haridas S."/>
            <person name="Albert R."/>
            <person name="Binder M."/>
            <person name="Bloem J."/>
            <person name="Labutti K."/>
            <person name="Salamov A."/>
            <person name="Andreopoulos B."/>
            <person name="Baker S."/>
            <person name="Barry K."/>
            <person name="Bills G."/>
            <person name="Bluhm B."/>
            <person name="Cannon C."/>
            <person name="Castanera R."/>
            <person name="Culley D."/>
            <person name="Daum C."/>
            <person name="Ezra D."/>
            <person name="Gonzalez J."/>
            <person name="Henrissat B."/>
            <person name="Kuo A."/>
            <person name="Liang C."/>
            <person name="Lipzen A."/>
            <person name="Lutzoni F."/>
            <person name="Magnuson J."/>
            <person name="Mondo S."/>
            <person name="Nolan M."/>
            <person name="Ohm R."/>
            <person name="Pangilinan J."/>
            <person name="Park H.-J."/>
            <person name="Ramirez L."/>
            <person name="Alfaro M."/>
            <person name="Sun H."/>
            <person name="Tritt A."/>
            <person name="Yoshinaga Y."/>
            <person name="Zwiers L.-H."/>
            <person name="Turgeon B."/>
            <person name="Goodwin S."/>
            <person name="Spatafora J."/>
            <person name="Crous P."/>
            <person name="Grigoriev I."/>
        </authorList>
    </citation>
    <scope>NUCLEOTIDE SEQUENCE</scope>
    <source>
        <strain evidence="6">Tuck. ex Michener</strain>
    </source>
</reference>
<keyword evidence="7" id="KW-1185">Reference proteome</keyword>
<dbReference type="Pfam" id="PF24883">
    <property type="entry name" value="NPHP3_N"/>
    <property type="match status" value="1"/>
</dbReference>
<evidence type="ECO:0000256" key="2">
    <source>
        <dbReference type="ARBA" id="ARBA00023043"/>
    </source>
</evidence>
<accession>A0A6A6GUD7</accession>
<organism evidence="6 7">
    <name type="scientific">Viridothelium virens</name>
    <name type="common">Speckled blister lichen</name>
    <name type="synonym">Trypethelium virens</name>
    <dbReference type="NCBI Taxonomy" id="1048519"/>
    <lineage>
        <taxon>Eukaryota</taxon>
        <taxon>Fungi</taxon>
        <taxon>Dikarya</taxon>
        <taxon>Ascomycota</taxon>
        <taxon>Pezizomycotina</taxon>
        <taxon>Dothideomycetes</taxon>
        <taxon>Dothideomycetes incertae sedis</taxon>
        <taxon>Trypetheliales</taxon>
        <taxon>Trypetheliaceae</taxon>
        <taxon>Viridothelium</taxon>
    </lineage>
</organism>
<dbReference type="InterPro" id="IPR027417">
    <property type="entry name" value="P-loop_NTPase"/>
</dbReference>
<evidence type="ECO:0000256" key="3">
    <source>
        <dbReference type="PROSITE-ProRule" id="PRU00023"/>
    </source>
</evidence>
<evidence type="ECO:0000256" key="1">
    <source>
        <dbReference type="ARBA" id="ARBA00022737"/>
    </source>
</evidence>
<dbReference type="Proteomes" id="UP000800092">
    <property type="component" value="Unassembled WGS sequence"/>
</dbReference>
<feature type="repeat" description="ANK" evidence="3">
    <location>
        <begin position="1718"/>
        <end position="1750"/>
    </location>
</feature>
<dbReference type="Gene3D" id="1.25.40.20">
    <property type="entry name" value="Ankyrin repeat-containing domain"/>
    <property type="match status" value="6"/>
</dbReference>
<dbReference type="Pfam" id="PF00023">
    <property type="entry name" value="Ank"/>
    <property type="match status" value="3"/>
</dbReference>
<feature type="domain" description="Nephrocystin 3-like N-terminal" evidence="5">
    <location>
        <begin position="251"/>
        <end position="429"/>
    </location>
</feature>
<dbReference type="PRINTS" id="PR01415">
    <property type="entry name" value="ANKYRIN"/>
</dbReference>
<evidence type="ECO:0000313" key="6">
    <source>
        <dbReference type="EMBL" id="KAF2229100.1"/>
    </source>
</evidence>
<evidence type="ECO:0000259" key="5">
    <source>
        <dbReference type="Pfam" id="PF24883"/>
    </source>
</evidence>
<proteinExistence type="predicted"/>
<dbReference type="SUPFAM" id="SSF48403">
    <property type="entry name" value="Ankyrin repeat"/>
    <property type="match status" value="4"/>
</dbReference>
<gene>
    <name evidence="6" type="ORF">EV356DRAFT_511756</name>
</gene>
<dbReference type="InterPro" id="IPR002110">
    <property type="entry name" value="Ankyrin_rpt"/>
</dbReference>
<dbReference type="PANTHER" id="PTHR24123:SF33">
    <property type="entry name" value="PROTEIN HOS4"/>
    <property type="match status" value="1"/>
</dbReference>
<feature type="repeat" description="ANK" evidence="3">
    <location>
        <begin position="1751"/>
        <end position="1783"/>
    </location>
</feature>
<dbReference type="SUPFAM" id="SSF52540">
    <property type="entry name" value="P-loop containing nucleoside triphosphate hydrolases"/>
    <property type="match status" value="1"/>
</dbReference>
<sequence>MPAGKAEKQGRKTAAWPILPLHDTQDGYQQSQDLWLKALETLDGDLKTELIIENIAHVDLPTMLLKIVQDKKQVCLKKRWKYRRSNGEEIVLRDILEKITRWLEKFRAIGDTVATYDPTHAALPWAGVRFILQVAVNETEIFGSTLLGVETISRLITRYAILEELYLQRTYKGRAELENLLVDLYKESAFHYAEDDQLRNIDINETKVLRFHQTRRYRASAEHCRGDILRWLSTVPYVRHHERHSKERLPGTAKWLLQHPEYNSWMASSSSSILLLHGILGSGKTSLASAVIDYCPQSSSAESLSCLMAYFYCAKGAAEPECSKAEEIMRSILRQLAISREPQHIINEALVTRYERLEAEAKLDGLDMIRMTTKECLDVILEITTFNALVIVVDAVDQIEEKSRYELLFALRELCTRSVSVIKVFLTSRDNQDVFNLLLDARKFRITKDDSREDIELFARHQVTQSITQGKLLRGNPSTELVESLLVALVEGAQEMFQWIKLQIHHLCQFKLESDVRTAMRRLSEKSLSELYAEAYDRIFISNSTARNVALRVCSWLLCMRENLVPEALLLDFIKGRPDFATLSVNKLVALDCLNFCIAGPQSEMQIAAPGIHDIYQYSVMHWAVHCKAGNPETGDYEIWHKIKEFIFDGPEVSLSFIFWLDGIPDVVESLSRDHPLKKPLSAVPNKQQSPLFTGCAFGLVEVVKQLASHNDICWDQVNDQGQTGLYLAAAAGHENVVHTMLEFPVDINAVGGRYAYPIHAACFSGHSLIVQSLLDSGADPKLRGIFENAFHAALMGGRGDIAVLLLNNSQFKLSNQSEYDAALRQAAQAGFLNVFQTLEGAYKSNFAKSTQSTNRSVLDAVIYKGRQGMLERLLAMKPARDMSLPPDALSKAAFGGHDEMISSLIHQGLDLEAEGPFGTPLRAASLVGHESTVRLLIDRGANVNTDSPLGDPLQAAAMNGHLSVTKILIGEHANVDKVGGFFGNALQAAAYRGQLAVVELLLDARANIYQAGFSKDVFHAAAEGGHENIIRALVKRGHSLQSWLPPARAIRYKRDSPPFDLLRSSSPDHELMKKRGYAPHNRPATRDWPASAYVSDIYGALSIVRDTVKQRAMKPPHAYKSKDHSIHNKEGPNYALEAAALNGHEAVVSSIIEESRKKDQRIDPNNDFRDRLYSVSWGSGLTALENAVTNGHIGIVRLLITSNFEPFANVQQSIKNAAECGYLSIVKMLLAFEDDLNLNESLIQEGGLPSIPHARSSPSRKSKSRHIYDKEKARECSSPEIILLAACRRGHLPVSRYALAIVQERYPIGERHKLLREAICESARHGELATLDMLLESDFQMTPDLLTQMFEDGCKSGHQEVVSLSIDADKNGSLKTSTRQKGLESCVKNGFFELAAFLLQEDSVTHNLSLTEDIIVNASGNGYCEILRLLIEERRRRNLPDLLLDRSLNFACYYGHKDVVEALISFRASIDTIVEVHTNPLDPRFGSIEITNRNALQAALHGSTRFTPYEKYAFLRHEDEFVRADEKCREATLRYIMESGANLNALGGCSDMPLICAIKFCFTEVVALMISRGADFRARRLYKDKEIDVIPASSYSSSDSKSGHEVETQIEEVDTYNAHGDKSAGAMHGAHSSNIALREALNFFNYNGIRLKGRTVEEVLETGPGAVVQLLLGYLPEERAEHENYRLLFQMAAMNGRHELMTLLIDRGIDVNTTGTYYGTALQAAARVGQIETVRMLLDAGADVNVLQGAHCTALRAAVRGGHIDIVELLLNNDANPNLRHKDAKNIMHLALDNAAEFDVKPLPDAGGIADSTDGGDALNSTFPAVDVDLVLARLLLAHGADVNAVAEPTASYSSDADPQNTTLVQIAASQVLRDESAAMQCALWSQISSTTPPRQGHKRQPRFKERRRNDALFAACEQGDDVAFKLLLEHAFPIDPQGQDGGVGCALHVSAYHLRPDFVRPLVQYGANTNFLHLRYGSPLIAALEGCAITALKDLMYYLMEDSSRGPFETTFRLGKLNGPLRMRISNCKKVVQILLDSDVEANTELREFGSSIHLAAFIGDLPLLQLLLQRGGDVYVQGGYFGTPLLAATAGTNLDMVTLALDYGVDVGYLSSQGRRHENDEAIDYRRMQYTHQVWTMKDYAFIFDGLSQALRADEKLHITEPILEAVVLPEIMKFLLEQENVCMITSPIMEKAVSRPEYRLDLVEMLMSRQNNFPVTKPLILGVLRAVDDCQAEPEQQRLENILQDLISHDMTLWSIDELLREVQTSSEMRMLLKLIPHHPASEELREAVASRQEHPSKISSDRSLTTGSEIDLVPPHSLVKVLLEYDRLVNITPKLVREACDSPDAAEFLAVLLDHNPELMISEDDFIALIESQEHIHGFDSIQSMKRRRGVKALDDVVSVLLKYDRKVQFTDKVRQFIDITTGWDRDE</sequence>